<feature type="transmembrane region" description="Helical" evidence="5">
    <location>
        <begin position="20"/>
        <end position="36"/>
    </location>
</feature>
<proteinExistence type="predicted"/>
<dbReference type="EMBL" id="JABEBT010000012">
    <property type="protein sequence ID" value="KAF7638439.1"/>
    <property type="molecule type" value="Genomic_DNA"/>
</dbReference>
<dbReference type="AlphaFoldDB" id="A0A8S9ZZ88"/>
<keyword evidence="4 5" id="KW-0472">Membrane</keyword>
<dbReference type="InterPro" id="IPR017452">
    <property type="entry name" value="GPCR_Rhodpsn_7TM"/>
</dbReference>
<keyword evidence="2 5" id="KW-0812">Transmembrane</keyword>
<evidence type="ECO:0000259" key="6">
    <source>
        <dbReference type="PROSITE" id="PS50262"/>
    </source>
</evidence>
<accession>A0A8S9ZZ88</accession>
<feature type="transmembrane region" description="Helical" evidence="5">
    <location>
        <begin position="101"/>
        <end position="126"/>
    </location>
</feature>
<dbReference type="GO" id="GO:0016020">
    <property type="term" value="C:membrane"/>
    <property type="evidence" value="ECO:0007669"/>
    <property type="project" value="UniProtKB-SubCell"/>
</dbReference>
<feature type="transmembrane region" description="Helical" evidence="5">
    <location>
        <begin position="279"/>
        <end position="303"/>
    </location>
</feature>
<feature type="transmembrane region" description="Helical" evidence="5">
    <location>
        <begin position="153"/>
        <end position="178"/>
    </location>
</feature>
<feature type="transmembrane region" description="Helical" evidence="5">
    <location>
        <begin position="57"/>
        <end position="81"/>
    </location>
</feature>
<organism evidence="7 8">
    <name type="scientific">Meloidogyne graminicola</name>
    <dbReference type="NCBI Taxonomy" id="189291"/>
    <lineage>
        <taxon>Eukaryota</taxon>
        <taxon>Metazoa</taxon>
        <taxon>Ecdysozoa</taxon>
        <taxon>Nematoda</taxon>
        <taxon>Chromadorea</taxon>
        <taxon>Rhabditida</taxon>
        <taxon>Tylenchina</taxon>
        <taxon>Tylenchomorpha</taxon>
        <taxon>Tylenchoidea</taxon>
        <taxon>Meloidogynidae</taxon>
        <taxon>Meloidogyninae</taxon>
        <taxon>Meloidogyne</taxon>
    </lineage>
</organism>
<feature type="transmembrane region" description="Helical" evidence="5">
    <location>
        <begin position="207"/>
        <end position="229"/>
    </location>
</feature>
<name>A0A8S9ZZ88_9BILA</name>
<protein>
    <recommendedName>
        <fullName evidence="6">G-protein coupled receptors family 1 profile domain-containing protein</fullName>
    </recommendedName>
</protein>
<gene>
    <name evidence="7" type="ORF">Mgra_00002117</name>
</gene>
<keyword evidence="3 5" id="KW-1133">Transmembrane helix</keyword>
<dbReference type="OrthoDB" id="5790572at2759"/>
<comment type="subcellular location">
    <subcellularLocation>
        <location evidence="1">Membrane</location>
    </subcellularLocation>
</comment>
<evidence type="ECO:0000256" key="5">
    <source>
        <dbReference type="SAM" id="Phobius"/>
    </source>
</evidence>
<dbReference type="PANTHER" id="PTHR46709:SF14">
    <property type="entry name" value="G-PROTEIN COUPLED RECEPTORS FAMILY 1 PROFILE DOMAIN-CONTAINING PROTEIN"/>
    <property type="match status" value="1"/>
</dbReference>
<dbReference type="PANTHER" id="PTHR46709">
    <property type="entry name" value="PROTEIN CBG23488-RELATED"/>
    <property type="match status" value="1"/>
</dbReference>
<feature type="domain" description="G-protein coupled receptors family 1 profile" evidence="6">
    <location>
        <begin position="119"/>
        <end position="346"/>
    </location>
</feature>
<dbReference type="Proteomes" id="UP000605970">
    <property type="component" value="Unassembled WGS sequence"/>
</dbReference>
<dbReference type="Gene3D" id="1.20.1070.10">
    <property type="entry name" value="Rhodopsin 7-helix transmembrane proteins"/>
    <property type="match status" value="1"/>
</dbReference>
<evidence type="ECO:0000256" key="1">
    <source>
        <dbReference type="ARBA" id="ARBA00004370"/>
    </source>
</evidence>
<sequence>MSSTNFFENNTNNNFYIKENINLLIIKSTTEGIIIYKKKKKKKKKIIFYETYNLARFLFVSIASIFAFFDSCICSVYILLFGVDAISFGIRIKTLFIFYHWYIIPAFVIARIAQLAIPYMLIFASLERLIWIEGKLNNCSIIQHLYSIKGRKITIIITLFICIILRLPTLWAITIHYYPNCKDFFRSLSAGPSDWVFKSQFYQFYDFHLLSVAQTVFPFFLLLTINLIVIRRVSKSNNNNNNSFNKTTKTLNKSFNLNKRKSSSFRINKLTFNGPVRSAVYTMVCIVCTYLISNSLHLILCILEKSNSLLLKDPTDPSLASTFHTVFSDAVSFVYMFTSAIRILIYYSCNQQIRIKIKNCLLFKNNKYNNNLNNTIIFNKEYKNTTTINNEIPKINEKINLPIYQIFIEDLTNNNKKINKKDKKLNLIWEMKTLKEEENNEEEEII</sequence>
<feature type="transmembrane region" description="Helical" evidence="5">
    <location>
        <begin position="323"/>
        <end position="347"/>
    </location>
</feature>
<evidence type="ECO:0000313" key="7">
    <source>
        <dbReference type="EMBL" id="KAF7638439.1"/>
    </source>
</evidence>
<comment type="caution">
    <text evidence="7">The sequence shown here is derived from an EMBL/GenBank/DDBJ whole genome shotgun (WGS) entry which is preliminary data.</text>
</comment>
<dbReference type="PROSITE" id="PS50262">
    <property type="entry name" value="G_PROTEIN_RECEP_F1_2"/>
    <property type="match status" value="1"/>
</dbReference>
<evidence type="ECO:0000256" key="2">
    <source>
        <dbReference type="ARBA" id="ARBA00022692"/>
    </source>
</evidence>
<keyword evidence="8" id="KW-1185">Reference proteome</keyword>
<reference evidence="7" key="1">
    <citation type="journal article" date="2020" name="Ecol. Evol.">
        <title>Genome structure and content of the rice root-knot nematode (Meloidogyne graminicola).</title>
        <authorList>
            <person name="Phan N.T."/>
            <person name="Danchin E.G.J."/>
            <person name="Klopp C."/>
            <person name="Perfus-Barbeoch L."/>
            <person name="Kozlowski D.K."/>
            <person name="Koutsovoulos G.D."/>
            <person name="Lopez-Roques C."/>
            <person name="Bouchez O."/>
            <person name="Zahm M."/>
            <person name="Besnard G."/>
            <person name="Bellafiore S."/>
        </authorList>
    </citation>
    <scope>NUCLEOTIDE SEQUENCE</scope>
    <source>
        <strain evidence="7">VN-18</strain>
    </source>
</reference>
<evidence type="ECO:0000256" key="4">
    <source>
        <dbReference type="ARBA" id="ARBA00023136"/>
    </source>
</evidence>
<evidence type="ECO:0000313" key="8">
    <source>
        <dbReference type="Proteomes" id="UP000605970"/>
    </source>
</evidence>
<dbReference type="SUPFAM" id="SSF81321">
    <property type="entry name" value="Family A G protein-coupled receptor-like"/>
    <property type="match status" value="1"/>
</dbReference>
<evidence type="ECO:0000256" key="3">
    <source>
        <dbReference type="ARBA" id="ARBA00022989"/>
    </source>
</evidence>